<reference evidence="2" key="1">
    <citation type="submission" date="2022-01" db="EMBL/GenBank/DDBJ databases">
        <authorList>
            <person name="King R."/>
        </authorList>
    </citation>
    <scope>NUCLEOTIDE SEQUENCE</scope>
</reference>
<feature type="compositionally biased region" description="Polar residues" evidence="1">
    <location>
        <begin position="35"/>
        <end position="46"/>
    </location>
</feature>
<organism evidence="2 3">
    <name type="scientific">Ceutorhynchus assimilis</name>
    <name type="common">cabbage seed weevil</name>
    <dbReference type="NCBI Taxonomy" id="467358"/>
    <lineage>
        <taxon>Eukaryota</taxon>
        <taxon>Metazoa</taxon>
        <taxon>Ecdysozoa</taxon>
        <taxon>Arthropoda</taxon>
        <taxon>Hexapoda</taxon>
        <taxon>Insecta</taxon>
        <taxon>Pterygota</taxon>
        <taxon>Neoptera</taxon>
        <taxon>Endopterygota</taxon>
        <taxon>Coleoptera</taxon>
        <taxon>Polyphaga</taxon>
        <taxon>Cucujiformia</taxon>
        <taxon>Curculionidae</taxon>
        <taxon>Ceutorhynchinae</taxon>
        <taxon>Ceutorhynchus</taxon>
    </lineage>
</organism>
<sequence length="74" mass="8231">MSGNQKNLDNRSDQLNTNNDKFYSSRGMDGRPSDWATSGSTGNPPTQKDLDNRSNQKNPNNPEYDHSRSAGSKK</sequence>
<keyword evidence="3" id="KW-1185">Reference proteome</keyword>
<name>A0A9N9MJF3_9CUCU</name>
<dbReference type="Proteomes" id="UP001152799">
    <property type="component" value="Chromosome 2"/>
</dbReference>
<evidence type="ECO:0000313" key="2">
    <source>
        <dbReference type="EMBL" id="CAG9764060.1"/>
    </source>
</evidence>
<feature type="region of interest" description="Disordered" evidence="1">
    <location>
        <begin position="1"/>
        <end position="74"/>
    </location>
</feature>
<feature type="compositionally biased region" description="Polar residues" evidence="1">
    <location>
        <begin position="1"/>
        <end position="22"/>
    </location>
</feature>
<proteinExistence type="predicted"/>
<accession>A0A9N9MJF3</accession>
<dbReference type="AlphaFoldDB" id="A0A9N9MJF3"/>
<dbReference type="OrthoDB" id="6764432at2759"/>
<evidence type="ECO:0000256" key="1">
    <source>
        <dbReference type="SAM" id="MobiDB-lite"/>
    </source>
</evidence>
<protein>
    <submittedName>
        <fullName evidence="2">Uncharacterized protein</fullName>
    </submittedName>
</protein>
<gene>
    <name evidence="2" type="ORF">CEUTPL_LOCUS4706</name>
</gene>
<dbReference type="EMBL" id="OU892278">
    <property type="protein sequence ID" value="CAG9764060.1"/>
    <property type="molecule type" value="Genomic_DNA"/>
</dbReference>
<evidence type="ECO:0000313" key="3">
    <source>
        <dbReference type="Proteomes" id="UP001152799"/>
    </source>
</evidence>